<evidence type="ECO:0000313" key="2">
    <source>
        <dbReference type="Proteomes" id="UP000276133"/>
    </source>
</evidence>
<reference evidence="1 2" key="1">
    <citation type="journal article" date="2018" name="Sci. Rep.">
        <title>Genomic signatures of local adaptation to the degree of environmental predictability in rotifers.</title>
        <authorList>
            <person name="Franch-Gras L."/>
            <person name="Hahn C."/>
            <person name="Garcia-Roger E.M."/>
            <person name="Carmona M.J."/>
            <person name="Serra M."/>
            <person name="Gomez A."/>
        </authorList>
    </citation>
    <scope>NUCLEOTIDE SEQUENCE [LARGE SCALE GENOMIC DNA]</scope>
    <source>
        <strain evidence="1">HYR1</strain>
    </source>
</reference>
<proteinExistence type="predicted"/>
<accession>A0A3M7Q161</accession>
<evidence type="ECO:0000313" key="1">
    <source>
        <dbReference type="EMBL" id="RNA05167.1"/>
    </source>
</evidence>
<comment type="caution">
    <text evidence="1">The sequence shown here is derived from an EMBL/GenBank/DDBJ whole genome shotgun (WGS) entry which is preliminary data.</text>
</comment>
<dbReference type="EMBL" id="REGN01007826">
    <property type="protein sequence ID" value="RNA05167.1"/>
    <property type="molecule type" value="Genomic_DNA"/>
</dbReference>
<organism evidence="1 2">
    <name type="scientific">Brachionus plicatilis</name>
    <name type="common">Marine rotifer</name>
    <name type="synonym">Brachionus muelleri</name>
    <dbReference type="NCBI Taxonomy" id="10195"/>
    <lineage>
        <taxon>Eukaryota</taxon>
        <taxon>Metazoa</taxon>
        <taxon>Spiralia</taxon>
        <taxon>Gnathifera</taxon>
        <taxon>Rotifera</taxon>
        <taxon>Eurotatoria</taxon>
        <taxon>Monogononta</taxon>
        <taxon>Pseudotrocha</taxon>
        <taxon>Ploima</taxon>
        <taxon>Brachionidae</taxon>
        <taxon>Brachionus</taxon>
    </lineage>
</organism>
<dbReference type="Proteomes" id="UP000276133">
    <property type="component" value="Unassembled WGS sequence"/>
</dbReference>
<sequence length="255" mass="30490">MLELLFGLNKIINKKYQKKYCNMQHTLLKKLQPRMLHFIIFIELKKLCLKFNKYCQNNPKSHFCNYMSWDSKKFYIQDFWFHHIRCLNNYCIGLCLCHNKIQKGIHTWPINTLSYCIENFHIPADEQTSEIYQKSDYRIFLSGHRSIASKSFVPQISDEVLQKKSESEQAQSPFEQNKFFEGSQMTKFDILAERLYLNHRTIDFKVFIINNVLNGFSSMLNYFEIEKEKAKNNKLKIKTLLNLKTTKLELEVLVI</sequence>
<protein>
    <submittedName>
        <fullName evidence="1">Uncharacterized protein</fullName>
    </submittedName>
</protein>
<keyword evidence="2" id="KW-1185">Reference proteome</keyword>
<name>A0A3M7Q161_BRAPC</name>
<dbReference type="AlphaFoldDB" id="A0A3M7Q161"/>
<gene>
    <name evidence="1" type="ORF">BpHYR1_033399</name>
</gene>